<evidence type="ECO:0000256" key="6">
    <source>
        <dbReference type="ARBA" id="ARBA00035191"/>
    </source>
</evidence>
<dbReference type="AlphaFoldDB" id="A0A0D2ATR4"/>
<sequence>MKAPSSLLLRALWLRPGRPLCQIRSKSHWMPREKYAKITSLDKLHRRQKAAVRKEREFSALRAQRMTSEQATSHTPTPTPSSTTASSPILSKLAVISNLPFKISRTPSSNLPVYESTKSGGSKHITTIRKITGDLEQLAGQVRKALGMDQYITDIRGRRKETVTINRTTKQIVVRGWRAPEIKKWAELNGF</sequence>
<dbReference type="PANTHER" id="PTHR13477">
    <property type="entry name" value="MITOCHONDRIAL 39S RIBOSOMAL PROTEIN L49"/>
    <property type="match status" value="1"/>
</dbReference>
<feature type="region of interest" description="Disordered" evidence="7">
    <location>
        <begin position="63"/>
        <end position="86"/>
    </location>
</feature>
<name>A0A0D2ATR4_9EURO</name>
<dbReference type="STRING" id="215243.A0A0D2ATR4"/>
<evidence type="ECO:0000256" key="1">
    <source>
        <dbReference type="ARBA" id="ARBA00004173"/>
    </source>
</evidence>
<gene>
    <name evidence="8" type="ORF">PV06_04367</name>
</gene>
<dbReference type="Gene3D" id="3.30.780.10">
    <property type="entry name" value="SUI1-like domain"/>
    <property type="match status" value="1"/>
</dbReference>
<dbReference type="Pfam" id="PF05046">
    <property type="entry name" value="Img2"/>
    <property type="match status" value="1"/>
</dbReference>
<feature type="compositionally biased region" description="Low complexity" evidence="7">
    <location>
        <begin position="71"/>
        <end position="86"/>
    </location>
</feature>
<protein>
    <recommendedName>
        <fullName evidence="6">Large ribosomal subunit protein mL49</fullName>
    </recommendedName>
</protein>
<dbReference type="HOGENOM" id="CLU_085757_1_0_1"/>
<dbReference type="GO" id="GO:0003735">
    <property type="term" value="F:structural constituent of ribosome"/>
    <property type="evidence" value="ECO:0007669"/>
    <property type="project" value="InterPro"/>
</dbReference>
<evidence type="ECO:0000313" key="9">
    <source>
        <dbReference type="Proteomes" id="UP000053342"/>
    </source>
</evidence>
<dbReference type="InterPro" id="IPR007740">
    <property type="entry name" value="Ribosomal_mL49"/>
</dbReference>
<dbReference type="VEuPathDB" id="FungiDB:PV06_04367"/>
<dbReference type="RefSeq" id="XP_016263462.1">
    <property type="nucleotide sequence ID" value="XM_016405256.1"/>
</dbReference>
<dbReference type="Proteomes" id="UP000053342">
    <property type="component" value="Unassembled WGS sequence"/>
</dbReference>
<accession>A0A0D2ATR4</accession>
<keyword evidence="4" id="KW-0496">Mitochondrion</keyword>
<reference evidence="8 9" key="1">
    <citation type="submission" date="2015-01" db="EMBL/GenBank/DDBJ databases">
        <title>The Genome Sequence of Exophiala oligosperma CBS72588.</title>
        <authorList>
            <consortium name="The Broad Institute Genomics Platform"/>
            <person name="Cuomo C."/>
            <person name="de Hoog S."/>
            <person name="Gorbushina A."/>
            <person name="Stielow B."/>
            <person name="Teixiera M."/>
            <person name="Abouelleil A."/>
            <person name="Chapman S.B."/>
            <person name="Priest M."/>
            <person name="Young S.K."/>
            <person name="Wortman J."/>
            <person name="Nusbaum C."/>
            <person name="Birren B."/>
        </authorList>
    </citation>
    <scope>NUCLEOTIDE SEQUENCE [LARGE SCALE GENOMIC DNA]</scope>
    <source>
        <strain evidence="8 9">CBS 72588</strain>
    </source>
</reference>
<proteinExistence type="inferred from homology"/>
<evidence type="ECO:0000256" key="5">
    <source>
        <dbReference type="ARBA" id="ARBA00023274"/>
    </source>
</evidence>
<comment type="similarity">
    <text evidence="2">Belongs to the mitochondrion-specific ribosomal protein mL49 family.</text>
</comment>
<evidence type="ECO:0000313" key="8">
    <source>
        <dbReference type="EMBL" id="KIW43246.1"/>
    </source>
</evidence>
<dbReference type="GO" id="GO:0005762">
    <property type="term" value="C:mitochondrial large ribosomal subunit"/>
    <property type="evidence" value="ECO:0007669"/>
    <property type="project" value="TreeGrafter"/>
</dbReference>
<evidence type="ECO:0000256" key="7">
    <source>
        <dbReference type="SAM" id="MobiDB-lite"/>
    </source>
</evidence>
<organism evidence="8 9">
    <name type="scientific">Exophiala oligosperma</name>
    <dbReference type="NCBI Taxonomy" id="215243"/>
    <lineage>
        <taxon>Eukaryota</taxon>
        <taxon>Fungi</taxon>
        <taxon>Dikarya</taxon>
        <taxon>Ascomycota</taxon>
        <taxon>Pezizomycotina</taxon>
        <taxon>Eurotiomycetes</taxon>
        <taxon>Chaetothyriomycetidae</taxon>
        <taxon>Chaetothyriales</taxon>
        <taxon>Herpotrichiellaceae</taxon>
        <taxon>Exophiala</taxon>
    </lineage>
</organism>
<evidence type="ECO:0000256" key="4">
    <source>
        <dbReference type="ARBA" id="ARBA00023128"/>
    </source>
</evidence>
<dbReference type="GO" id="GO:0006412">
    <property type="term" value="P:translation"/>
    <property type="evidence" value="ECO:0007669"/>
    <property type="project" value="InterPro"/>
</dbReference>
<evidence type="ECO:0000256" key="3">
    <source>
        <dbReference type="ARBA" id="ARBA00022980"/>
    </source>
</evidence>
<keyword evidence="3" id="KW-0689">Ribosomal protein</keyword>
<dbReference type="EMBL" id="KN847335">
    <property type="protein sequence ID" value="KIW43246.1"/>
    <property type="molecule type" value="Genomic_DNA"/>
</dbReference>
<comment type="subcellular location">
    <subcellularLocation>
        <location evidence="1">Mitochondrion</location>
    </subcellularLocation>
</comment>
<dbReference type="GeneID" id="27356441"/>
<keyword evidence="9" id="KW-1185">Reference proteome</keyword>
<dbReference type="OrthoDB" id="19439at2759"/>
<evidence type="ECO:0000256" key="2">
    <source>
        <dbReference type="ARBA" id="ARBA00005677"/>
    </source>
</evidence>
<dbReference type="PANTHER" id="PTHR13477:SF0">
    <property type="entry name" value="LARGE RIBOSOMAL SUBUNIT PROTEIN ML49"/>
    <property type="match status" value="1"/>
</dbReference>
<keyword evidence="5" id="KW-0687">Ribonucleoprotein</keyword>